<dbReference type="InterPro" id="IPR007115">
    <property type="entry name" value="6-PTP_synth/QueD"/>
</dbReference>
<comment type="caution">
    <text evidence="11">The sequence shown here is derived from an EMBL/GenBank/DDBJ whole genome shotgun (WGS) entry which is preliminary data.</text>
</comment>
<keyword evidence="6" id="KW-0479">Metal-binding</keyword>
<dbReference type="SUPFAM" id="SSF55620">
    <property type="entry name" value="Tetrahydrobiopterin biosynthesis enzymes-like"/>
    <property type="match status" value="1"/>
</dbReference>
<keyword evidence="7" id="KW-0862">Zinc</keyword>
<organism evidence="11 12">
    <name type="scientific">Candidatus Avelusimicrobium gallicola</name>
    <dbReference type="NCBI Taxonomy" id="2562704"/>
    <lineage>
        <taxon>Bacteria</taxon>
        <taxon>Pseudomonadati</taxon>
        <taxon>Elusimicrobiota</taxon>
        <taxon>Elusimicrobia</taxon>
        <taxon>Elusimicrobiales</taxon>
        <taxon>Elusimicrobiaceae</taxon>
        <taxon>Candidatus Avelusimicrobium</taxon>
    </lineage>
</organism>
<keyword evidence="8" id="KW-0456">Lyase</keyword>
<keyword evidence="12" id="KW-1185">Reference proteome</keyword>
<evidence type="ECO:0000256" key="7">
    <source>
        <dbReference type="ARBA" id="ARBA00022833"/>
    </source>
</evidence>
<comment type="cofactor">
    <cofactor evidence="1">
        <name>Zn(2+)</name>
        <dbReference type="ChEBI" id="CHEBI:29105"/>
    </cofactor>
</comment>
<evidence type="ECO:0000256" key="3">
    <source>
        <dbReference type="ARBA" id="ARBA00008900"/>
    </source>
</evidence>
<dbReference type="PANTHER" id="PTHR12589:SF7">
    <property type="entry name" value="6-PYRUVOYL TETRAHYDROBIOPTERIN SYNTHASE"/>
    <property type="match status" value="1"/>
</dbReference>
<gene>
    <name evidence="11" type="ORF">B5F75_04680</name>
</gene>
<dbReference type="EC" id="4.1.2.50" evidence="4"/>
<dbReference type="Gene3D" id="3.30.479.10">
    <property type="entry name" value="6-pyruvoyl tetrahydropterin synthase/QueD"/>
    <property type="match status" value="1"/>
</dbReference>
<evidence type="ECO:0000256" key="9">
    <source>
        <dbReference type="ARBA" id="ARBA00031449"/>
    </source>
</evidence>
<evidence type="ECO:0000313" key="11">
    <source>
        <dbReference type="EMBL" id="OUO56493.1"/>
    </source>
</evidence>
<dbReference type="GO" id="GO:0070497">
    <property type="term" value="F:6-carboxytetrahydropterin synthase activity"/>
    <property type="evidence" value="ECO:0007669"/>
    <property type="project" value="UniProtKB-EC"/>
</dbReference>
<comment type="pathway">
    <text evidence="2">Purine metabolism; 7-cyano-7-deazaguanine biosynthesis.</text>
</comment>
<sequence>MSKVYLTQCGSFTARHGHGGTLAEEVHTHTFHYEVTFFGPTNAEGYLIDFRQLADTFKKELESRLEGSDLGTFLPQPTTEALCVWMYKRLKERLPHLYSVKVAEEPDRWIEYRGEE</sequence>
<evidence type="ECO:0000256" key="4">
    <source>
        <dbReference type="ARBA" id="ARBA00012982"/>
    </source>
</evidence>
<accession>A0A1Y4DBH3</accession>
<name>A0A1Y4DBH3_9BACT</name>
<evidence type="ECO:0000256" key="6">
    <source>
        <dbReference type="ARBA" id="ARBA00022723"/>
    </source>
</evidence>
<protein>
    <recommendedName>
        <fullName evidence="5">6-carboxy-5,6,7,8-tetrahydropterin synthase</fullName>
        <ecNumber evidence="4">4.1.2.50</ecNumber>
    </recommendedName>
    <alternativeName>
        <fullName evidence="9">Queuosine biosynthesis protein QueD</fullName>
    </alternativeName>
</protein>
<comment type="catalytic activity">
    <reaction evidence="10">
        <text>7,8-dihydroneopterin 3'-triphosphate + H2O = 6-carboxy-5,6,7,8-tetrahydropterin + triphosphate + acetaldehyde + 2 H(+)</text>
        <dbReference type="Rhea" id="RHEA:27966"/>
        <dbReference type="ChEBI" id="CHEBI:15343"/>
        <dbReference type="ChEBI" id="CHEBI:15377"/>
        <dbReference type="ChEBI" id="CHEBI:15378"/>
        <dbReference type="ChEBI" id="CHEBI:18036"/>
        <dbReference type="ChEBI" id="CHEBI:58462"/>
        <dbReference type="ChEBI" id="CHEBI:61032"/>
        <dbReference type="EC" id="4.1.2.50"/>
    </reaction>
</comment>
<evidence type="ECO:0000256" key="1">
    <source>
        <dbReference type="ARBA" id="ARBA00001947"/>
    </source>
</evidence>
<evidence type="ECO:0000256" key="5">
    <source>
        <dbReference type="ARBA" id="ARBA00018141"/>
    </source>
</evidence>
<dbReference type="UniPathway" id="UPA00391"/>
<evidence type="ECO:0000256" key="8">
    <source>
        <dbReference type="ARBA" id="ARBA00023239"/>
    </source>
</evidence>
<reference evidence="12" key="1">
    <citation type="submission" date="2017-04" db="EMBL/GenBank/DDBJ databases">
        <title>Function of individual gut microbiota members based on whole genome sequencing of pure cultures obtained from chicken caecum.</title>
        <authorList>
            <person name="Medvecky M."/>
            <person name="Cejkova D."/>
            <person name="Polansky O."/>
            <person name="Karasova D."/>
            <person name="Kubasova T."/>
            <person name="Cizek A."/>
            <person name="Rychlik I."/>
        </authorList>
    </citation>
    <scope>NUCLEOTIDE SEQUENCE [LARGE SCALE GENOMIC DNA]</scope>
    <source>
        <strain evidence="12">An273</strain>
    </source>
</reference>
<evidence type="ECO:0000313" key="12">
    <source>
        <dbReference type="Proteomes" id="UP000196368"/>
    </source>
</evidence>
<dbReference type="InterPro" id="IPR038418">
    <property type="entry name" value="6-PTP_synth/QueD_sf"/>
</dbReference>
<evidence type="ECO:0000256" key="10">
    <source>
        <dbReference type="ARBA" id="ARBA00048807"/>
    </source>
</evidence>
<dbReference type="RefSeq" id="WP_087288467.1">
    <property type="nucleotide sequence ID" value="NZ_NFJD01000003.1"/>
</dbReference>
<proteinExistence type="inferred from homology"/>
<dbReference type="EMBL" id="NFJD01000003">
    <property type="protein sequence ID" value="OUO56493.1"/>
    <property type="molecule type" value="Genomic_DNA"/>
</dbReference>
<dbReference type="Pfam" id="PF01242">
    <property type="entry name" value="PTPS"/>
    <property type="match status" value="1"/>
</dbReference>
<dbReference type="PANTHER" id="PTHR12589">
    <property type="entry name" value="PYRUVOYL TETRAHYDROBIOPTERIN SYNTHASE"/>
    <property type="match status" value="1"/>
</dbReference>
<dbReference type="GO" id="GO:0046872">
    <property type="term" value="F:metal ion binding"/>
    <property type="evidence" value="ECO:0007669"/>
    <property type="project" value="UniProtKB-KW"/>
</dbReference>
<dbReference type="Proteomes" id="UP000196368">
    <property type="component" value="Unassembled WGS sequence"/>
</dbReference>
<comment type="similarity">
    <text evidence="3">Belongs to the PTPS family. QueD subfamily.</text>
</comment>
<evidence type="ECO:0000256" key="2">
    <source>
        <dbReference type="ARBA" id="ARBA00005061"/>
    </source>
</evidence>
<dbReference type="OrthoDB" id="9804698at2"/>
<dbReference type="AlphaFoldDB" id="A0A1Y4DBH3"/>